<evidence type="ECO:0000256" key="1">
    <source>
        <dbReference type="SAM" id="SignalP"/>
    </source>
</evidence>
<dbReference type="AlphaFoldDB" id="A0A0V1CMI9"/>
<comment type="caution">
    <text evidence="2">The sequence shown here is derived from an EMBL/GenBank/DDBJ whole genome shotgun (WGS) entry which is preliminary data.</text>
</comment>
<proteinExistence type="predicted"/>
<feature type="signal peptide" evidence="1">
    <location>
        <begin position="1"/>
        <end position="20"/>
    </location>
</feature>
<name>A0A0V1CMI9_TRIBR</name>
<dbReference type="Proteomes" id="UP000054653">
    <property type="component" value="Unassembled WGS sequence"/>
</dbReference>
<keyword evidence="1" id="KW-0732">Signal</keyword>
<organism evidence="2 3">
    <name type="scientific">Trichinella britovi</name>
    <name type="common">Parasitic roundworm</name>
    <dbReference type="NCBI Taxonomy" id="45882"/>
    <lineage>
        <taxon>Eukaryota</taxon>
        <taxon>Metazoa</taxon>
        <taxon>Ecdysozoa</taxon>
        <taxon>Nematoda</taxon>
        <taxon>Enoplea</taxon>
        <taxon>Dorylaimia</taxon>
        <taxon>Trichinellida</taxon>
        <taxon>Trichinellidae</taxon>
        <taxon>Trichinella</taxon>
    </lineage>
</organism>
<keyword evidence="3" id="KW-1185">Reference proteome</keyword>
<reference evidence="2 3" key="1">
    <citation type="submission" date="2015-01" db="EMBL/GenBank/DDBJ databases">
        <title>Evolution of Trichinella species and genotypes.</title>
        <authorList>
            <person name="Korhonen P.K."/>
            <person name="Edoardo P."/>
            <person name="Giuseppe L.R."/>
            <person name="Gasser R.B."/>
        </authorList>
    </citation>
    <scope>NUCLEOTIDE SEQUENCE [LARGE SCALE GENOMIC DNA]</scope>
    <source>
        <strain evidence="2">ISS120</strain>
    </source>
</reference>
<evidence type="ECO:0000313" key="3">
    <source>
        <dbReference type="Proteomes" id="UP000054653"/>
    </source>
</evidence>
<sequence>MDRKLLILLFWNSQMLEVLPIFSPDGDGLDIITDPKERQGFSGLPLPPRLRWFAFTGLSPNQTLLAKAGVQWCRRFPSQSSIIPARSKAFVLSSVTRVFSAPLSNKQLMTSRFQFAP</sequence>
<evidence type="ECO:0000313" key="2">
    <source>
        <dbReference type="EMBL" id="KRY50497.1"/>
    </source>
</evidence>
<protein>
    <submittedName>
        <fullName evidence="2">Uncharacterized protein</fullName>
    </submittedName>
</protein>
<accession>A0A0V1CMI9</accession>
<gene>
    <name evidence="2" type="ORF">T03_3861</name>
</gene>
<dbReference type="EMBL" id="JYDI01000148">
    <property type="protein sequence ID" value="KRY50497.1"/>
    <property type="molecule type" value="Genomic_DNA"/>
</dbReference>
<feature type="chain" id="PRO_5006876057" evidence="1">
    <location>
        <begin position="21"/>
        <end position="117"/>
    </location>
</feature>